<feature type="compositionally biased region" description="Polar residues" evidence="1">
    <location>
        <begin position="9"/>
        <end position="20"/>
    </location>
</feature>
<name>A0ABW6BSE2_9BACT</name>
<comment type="caution">
    <text evidence="2">The sequence shown here is derived from an EMBL/GenBank/DDBJ whole genome shotgun (WGS) entry which is preliminary data.</text>
</comment>
<sequence>MYSCYPASNFGSQAGENPSSPDDFRLLLYFVLIIMRSSNMCRWQLLISACSFSLPGDEGIGLLVPAKY</sequence>
<accession>A0ABW6BSE2</accession>
<dbReference type="Proteomes" id="UP001597641">
    <property type="component" value="Unassembled WGS sequence"/>
</dbReference>
<protein>
    <submittedName>
        <fullName evidence="2">Uncharacterized protein</fullName>
    </submittedName>
</protein>
<dbReference type="RefSeq" id="WP_377482528.1">
    <property type="nucleotide sequence ID" value="NZ_JBHUOX010000003.1"/>
</dbReference>
<organism evidence="2 3">
    <name type="scientific">Pontibacter toksunensis</name>
    <dbReference type="NCBI Taxonomy" id="1332631"/>
    <lineage>
        <taxon>Bacteria</taxon>
        <taxon>Pseudomonadati</taxon>
        <taxon>Bacteroidota</taxon>
        <taxon>Cytophagia</taxon>
        <taxon>Cytophagales</taxon>
        <taxon>Hymenobacteraceae</taxon>
        <taxon>Pontibacter</taxon>
    </lineage>
</organism>
<gene>
    <name evidence="2" type="ORF">ACFS7Z_06475</name>
</gene>
<evidence type="ECO:0000313" key="2">
    <source>
        <dbReference type="EMBL" id="MFD2999998.1"/>
    </source>
</evidence>
<evidence type="ECO:0000313" key="3">
    <source>
        <dbReference type="Proteomes" id="UP001597641"/>
    </source>
</evidence>
<proteinExistence type="predicted"/>
<keyword evidence="3" id="KW-1185">Reference proteome</keyword>
<feature type="region of interest" description="Disordered" evidence="1">
    <location>
        <begin position="1"/>
        <end position="20"/>
    </location>
</feature>
<evidence type="ECO:0000256" key="1">
    <source>
        <dbReference type="SAM" id="MobiDB-lite"/>
    </source>
</evidence>
<reference evidence="3" key="1">
    <citation type="journal article" date="2019" name="Int. J. Syst. Evol. Microbiol.">
        <title>The Global Catalogue of Microorganisms (GCM) 10K type strain sequencing project: providing services to taxonomists for standard genome sequencing and annotation.</title>
        <authorList>
            <consortium name="The Broad Institute Genomics Platform"/>
            <consortium name="The Broad Institute Genome Sequencing Center for Infectious Disease"/>
            <person name="Wu L."/>
            <person name="Ma J."/>
        </authorList>
    </citation>
    <scope>NUCLEOTIDE SEQUENCE [LARGE SCALE GENOMIC DNA]</scope>
    <source>
        <strain evidence="3">KCTC 23984</strain>
    </source>
</reference>
<dbReference type="EMBL" id="JBHUOX010000003">
    <property type="protein sequence ID" value="MFD2999998.1"/>
    <property type="molecule type" value="Genomic_DNA"/>
</dbReference>